<dbReference type="Pfam" id="PF00313">
    <property type="entry name" value="CSD"/>
    <property type="match status" value="2"/>
</dbReference>
<dbReference type="InterPro" id="IPR011129">
    <property type="entry name" value="CSD"/>
</dbReference>
<protein>
    <submittedName>
        <fullName evidence="4">DNA-binding protein</fullName>
    </submittedName>
</protein>
<keyword evidence="5" id="KW-1185">Reference proteome</keyword>
<name>A0A2N9VUV1_9HYPH</name>
<organism evidence="4 5">
    <name type="scientific">Phyllobacterium zundukense</name>
    <dbReference type="NCBI Taxonomy" id="1867719"/>
    <lineage>
        <taxon>Bacteria</taxon>
        <taxon>Pseudomonadati</taxon>
        <taxon>Pseudomonadota</taxon>
        <taxon>Alphaproteobacteria</taxon>
        <taxon>Hyphomicrobiales</taxon>
        <taxon>Phyllobacteriaceae</taxon>
        <taxon>Phyllobacterium</taxon>
    </lineage>
</organism>
<dbReference type="PROSITE" id="PS51857">
    <property type="entry name" value="CSD_2"/>
    <property type="match status" value="2"/>
</dbReference>
<sequence length="199" mass="21885">MGKYRDHREPRRHRHDDDLVSFSERTSEPSYFQRAPTMTADPVDAEVIWFNASKGFGFVKLSDGTEAYLHVRQLEAAGSRGVSEGTRLKVTVEESPRGHQVVQVLEIDHQIAKTPAHPHRAGGSNAETGDQLESAGTVKWYNSEKGFGFIAPDNGEKDVFVHATALTRSGLSVLVEGQKVFVECGQGKKGPEVQSIRLG</sequence>
<feature type="region of interest" description="Disordered" evidence="2">
    <location>
        <begin position="1"/>
        <end position="30"/>
    </location>
</feature>
<dbReference type="InterPro" id="IPR019844">
    <property type="entry name" value="CSD_CS"/>
</dbReference>
<evidence type="ECO:0000313" key="5">
    <source>
        <dbReference type="Proteomes" id="UP000232163"/>
    </source>
</evidence>
<dbReference type="AlphaFoldDB" id="A0A2N9VUV1"/>
<dbReference type="InterPro" id="IPR002059">
    <property type="entry name" value="CSP_DNA-bd"/>
</dbReference>
<gene>
    <name evidence="4" type="ORF">B5P45_19120</name>
</gene>
<proteinExistence type="predicted"/>
<dbReference type="Gene3D" id="2.40.50.140">
    <property type="entry name" value="Nucleic acid-binding proteins"/>
    <property type="match status" value="2"/>
</dbReference>
<dbReference type="PROSITE" id="PS00352">
    <property type="entry name" value="CSD_1"/>
    <property type="match status" value="1"/>
</dbReference>
<evidence type="ECO:0000259" key="3">
    <source>
        <dbReference type="PROSITE" id="PS51857"/>
    </source>
</evidence>
<evidence type="ECO:0000256" key="1">
    <source>
        <dbReference type="RuleBase" id="RU000408"/>
    </source>
</evidence>
<evidence type="ECO:0000313" key="4">
    <source>
        <dbReference type="EMBL" id="PIO43269.1"/>
    </source>
</evidence>
<dbReference type="SUPFAM" id="SSF50249">
    <property type="entry name" value="Nucleic acid-binding proteins"/>
    <property type="match status" value="2"/>
</dbReference>
<comment type="subcellular location">
    <subcellularLocation>
        <location evidence="1">Cytoplasm</location>
    </subcellularLocation>
</comment>
<dbReference type="CDD" id="cd04458">
    <property type="entry name" value="CSP_CDS"/>
    <property type="match status" value="2"/>
</dbReference>
<feature type="domain" description="CSD" evidence="3">
    <location>
        <begin position="42"/>
        <end position="106"/>
    </location>
</feature>
<dbReference type="RefSeq" id="WP_100003421.1">
    <property type="nucleotide sequence ID" value="NZ_CP017943.1"/>
</dbReference>
<dbReference type="PRINTS" id="PR00050">
    <property type="entry name" value="COLDSHOCK"/>
</dbReference>
<dbReference type="Proteomes" id="UP000232163">
    <property type="component" value="Unassembled WGS sequence"/>
</dbReference>
<dbReference type="GO" id="GO:0005829">
    <property type="term" value="C:cytosol"/>
    <property type="evidence" value="ECO:0007669"/>
    <property type="project" value="UniProtKB-ARBA"/>
</dbReference>
<accession>A0A2N9VUV1</accession>
<dbReference type="SMART" id="SM00357">
    <property type="entry name" value="CSP"/>
    <property type="match status" value="2"/>
</dbReference>
<keyword evidence="4" id="KW-0238">DNA-binding</keyword>
<evidence type="ECO:0000256" key="2">
    <source>
        <dbReference type="SAM" id="MobiDB-lite"/>
    </source>
</evidence>
<dbReference type="InterPro" id="IPR050181">
    <property type="entry name" value="Cold_shock_domain"/>
</dbReference>
<dbReference type="InterPro" id="IPR012340">
    <property type="entry name" value="NA-bd_OB-fold"/>
</dbReference>
<feature type="domain" description="CSD" evidence="3">
    <location>
        <begin position="133"/>
        <end position="198"/>
    </location>
</feature>
<reference evidence="5" key="1">
    <citation type="journal article" date="2017" name="Int J Environ Stud">
        <title>Does the Miocene-Pliocene relict legume Oxytropis triphylla form nitrogen-fixing nodules with a combination of bacterial strains?</title>
        <authorList>
            <person name="Safronova V."/>
            <person name="Belimov A."/>
            <person name="Sazanova A."/>
            <person name="Kuznetsova I."/>
            <person name="Popova J."/>
            <person name="Andronov E."/>
            <person name="Verkhozina A."/>
            <person name="Tikhonovich I."/>
        </authorList>
    </citation>
    <scope>NUCLEOTIDE SEQUENCE [LARGE SCALE GENOMIC DNA]</scope>
    <source>
        <strain evidence="5">Tri-38</strain>
    </source>
</reference>
<comment type="caution">
    <text evidence="4">The sequence shown here is derived from an EMBL/GenBank/DDBJ whole genome shotgun (WGS) entry which is preliminary data.</text>
</comment>
<dbReference type="OrthoDB" id="9791685at2"/>
<dbReference type="GO" id="GO:0003677">
    <property type="term" value="F:DNA binding"/>
    <property type="evidence" value="ECO:0007669"/>
    <property type="project" value="UniProtKB-KW"/>
</dbReference>
<dbReference type="EMBL" id="MZMT01000044">
    <property type="protein sequence ID" value="PIO43269.1"/>
    <property type="molecule type" value="Genomic_DNA"/>
</dbReference>
<dbReference type="PANTHER" id="PTHR11544">
    <property type="entry name" value="COLD SHOCK DOMAIN CONTAINING PROTEINS"/>
    <property type="match status" value="1"/>
</dbReference>